<name>A0A553JM71_SHEHA</name>
<evidence type="ECO:0008006" key="3">
    <source>
        <dbReference type="Google" id="ProtNLM"/>
    </source>
</evidence>
<protein>
    <recommendedName>
        <fullName evidence="3">Phage protein</fullName>
    </recommendedName>
</protein>
<evidence type="ECO:0000313" key="2">
    <source>
        <dbReference type="Proteomes" id="UP000318126"/>
    </source>
</evidence>
<dbReference type="InterPro" id="IPR024406">
    <property type="entry name" value="TAC-10"/>
</dbReference>
<evidence type="ECO:0000313" key="1">
    <source>
        <dbReference type="EMBL" id="TRY13562.1"/>
    </source>
</evidence>
<dbReference type="RefSeq" id="WP_144041008.1">
    <property type="nucleotide sequence ID" value="NZ_BMPL01000011.1"/>
</dbReference>
<dbReference type="Gene3D" id="3.30.2220.10">
    <property type="entry name" value="rbstp2171"/>
    <property type="match status" value="1"/>
</dbReference>
<accession>A0A553JM71</accession>
<sequence>MKKTITLTIGSTEFNFNLTVNDHSDFVDSVSRGGSICSASHNFAMRSIDKAQKEELKKLLENSPGAEVQVAGALKGEFAPALEIAVKK</sequence>
<dbReference type="OrthoDB" id="5908298at2"/>
<dbReference type="EMBL" id="VKGK01000018">
    <property type="protein sequence ID" value="TRY13562.1"/>
    <property type="molecule type" value="Genomic_DNA"/>
</dbReference>
<dbReference type="Pfam" id="PF10963">
    <property type="entry name" value="Phage_TAC_10"/>
    <property type="match status" value="1"/>
</dbReference>
<gene>
    <name evidence="1" type="ORF">FN961_15095</name>
</gene>
<dbReference type="AlphaFoldDB" id="A0A553JM71"/>
<reference evidence="2" key="1">
    <citation type="submission" date="2019-07" db="EMBL/GenBank/DDBJ databases">
        <title>Shewanella sp. YLB-08 draft genomic sequence.</title>
        <authorList>
            <person name="Yu L."/>
        </authorList>
    </citation>
    <scope>NUCLEOTIDE SEQUENCE [LARGE SCALE GENOMIC DNA]</scope>
    <source>
        <strain evidence="2">JCM 20706</strain>
    </source>
</reference>
<organism evidence="1 2">
    <name type="scientific">Shewanella hanedai</name>
    <name type="common">Alteromonas hanedai</name>
    <dbReference type="NCBI Taxonomy" id="25"/>
    <lineage>
        <taxon>Bacteria</taxon>
        <taxon>Pseudomonadati</taxon>
        <taxon>Pseudomonadota</taxon>
        <taxon>Gammaproteobacteria</taxon>
        <taxon>Alteromonadales</taxon>
        <taxon>Shewanellaceae</taxon>
        <taxon>Shewanella</taxon>
    </lineage>
</organism>
<dbReference type="Proteomes" id="UP000318126">
    <property type="component" value="Unassembled WGS sequence"/>
</dbReference>
<keyword evidence="2" id="KW-1185">Reference proteome</keyword>
<proteinExistence type="predicted"/>
<comment type="caution">
    <text evidence="1">The sequence shown here is derived from an EMBL/GenBank/DDBJ whole genome shotgun (WGS) entry which is preliminary data.</text>
</comment>